<reference evidence="2" key="1">
    <citation type="journal article" date="2019" name="Sci. Rep.">
        <title>Draft genome of Tanacetum cinerariifolium, the natural source of mosquito coil.</title>
        <authorList>
            <person name="Yamashiro T."/>
            <person name="Shiraishi A."/>
            <person name="Satake H."/>
            <person name="Nakayama K."/>
        </authorList>
    </citation>
    <scope>NUCLEOTIDE SEQUENCE</scope>
</reference>
<evidence type="ECO:0000313" key="2">
    <source>
        <dbReference type="EMBL" id="GFD57403.1"/>
    </source>
</evidence>
<feature type="compositionally biased region" description="Polar residues" evidence="1">
    <location>
        <begin position="1"/>
        <end position="11"/>
    </location>
</feature>
<protein>
    <submittedName>
        <fullName evidence="2">Uncharacterized protein</fullName>
    </submittedName>
</protein>
<feature type="compositionally biased region" description="Acidic residues" evidence="1">
    <location>
        <begin position="20"/>
        <end position="30"/>
    </location>
</feature>
<feature type="region of interest" description="Disordered" evidence="1">
    <location>
        <begin position="1"/>
        <end position="88"/>
    </location>
</feature>
<comment type="caution">
    <text evidence="2">The sequence shown here is derived from an EMBL/GenBank/DDBJ whole genome shotgun (WGS) entry which is preliminary data.</text>
</comment>
<accession>A0A699XE14</accession>
<feature type="non-terminal residue" evidence="2">
    <location>
        <position position="1"/>
    </location>
</feature>
<evidence type="ECO:0000256" key="1">
    <source>
        <dbReference type="SAM" id="MobiDB-lite"/>
    </source>
</evidence>
<gene>
    <name evidence="2" type="ORF">Tci_929372</name>
</gene>
<proteinExistence type="predicted"/>
<dbReference type="EMBL" id="BKCJ011840603">
    <property type="protein sequence ID" value="GFD57403.1"/>
    <property type="molecule type" value="Genomic_DNA"/>
</dbReference>
<sequence>SSSSIAANESAQYPYIISSLEEEPFEDLESEHEGSSHETASPPIPPPSTVIPPPPTIIPSPPTIKPPLTLQRPYLRQTTRMRVIPPTR</sequence>
<organism evidence="2">
    <name type="scientific">Tanacetum cinerariifolium</name>
    <name type="common">Dalmatian daisy</name>
    <name type="synonym">Chrysanthemum cinerariifolium</name>
    <dbReference type="NCBI Taxonomy" id="118510"/>
    <lineage>
        <taxon>Eukaryota</taxon>
        <taxon>Viridiplantae</taxon>
        <taxon>Streptophyta</taxon>
        <taxon>Embryophyta</taxon>
        <taxon>Tracheophyta</taxon>
        <taxon>Spermatophyta</taxon>
        <taxon>Magnoliopsida</taxon>
        <taxon>eudicotyledons</taxon>
        <taxon>Gunneridae</taxon>
        <taxon>Pentapetalae</taxon>
        <taxon>asterids</taxon>
        <taxon>campanulids</taxon>
        <taxon>Asterales</taxon>
        <taxon>Asteraceae</taxon>
        <taxon>Asteroideae</taxon>
        <taxon>Anthemideae</taxon>
        <taxon>Anthemidinae</taxon>
        <taxon>Tanacetum</taxon>
    </lineage>
</organism>
<feature type="compositionally biased region" description="Pro residues" evidence="1">
    <location>
        <begin position="42"/>
        <end position="65"/>
    </location>
</feature>
<name>A0A699XE14_TANCI</name>
<feature type="non-terminal residue" evidence="2">
    <location>
        <position position="88"/>
    </location>
</feature>
<dbReference type="AlphaFoldDB" id="A0A699XE14"/>